<organism evidence="1 2">
    <name type="scientific">Lepraria finkii</name>
    <dbReference type="NCBI Taxonomy" id="1340010"/>
    <lineage>
        <taxon>Eukaryota</taxon>
        <taxon>Fungi</taxon>
        <taxon>Dikarya</taxon>
        <taxon>Ascomycota</taxon>
        <taxon>Pezizomycotina</taxon>
        <taxon>Lecanoromycetes</taxon>
        <taxon>OSLEUM clade</taxon>
        <taxon>Lecanoromycetidae</taxon>
        <taxon>Lecanorales</taxon>
        <taxon>Lecanorineae</taxon>
        <taxon>Stereocaulaceae</taxon>
        <taxon>Lepraria</taxon>
    </lineage>
</organism>
<proteinExistence type="predicted"/>
<reference evidence="1 2" key="1">
    <citation type="submission" date="2024-09" db="EMBL/GenBank/DDBJ databases">
        <title>Rethinking Asexuality: The Enigmatic Case of Functional Sexual Genes in Lepraria (Stereocaulaceae).</title>
        <authorList>
            <person name="Doellman M."/>
            <person name="Sun Y."/>
            <person name="Barcenas-Pena A."/>
            <person name="Lumbsch H.T."/>
            <person name="Grewe F."/>
        </authorList>
    </citation>
    <scope>NUCLEOTIDE SEQUENCE [LARGE SCALE GENOMIC DNA]</scope>
    <source>
        <strain evidence="1 2">Grewe 0041</strain>
    </source>
</reference>
<dbReference type="PANTHER" id="PTHR14614:SF130">
    <property type="entry name" value="PROTEIN-LYSINE N-METHYLTRANSFERASE EEF2KMT"/>
    <property type="match status" value="1"/>
</dbReference>
<dbReference type="Gene3D" id="3.40.50.150">
    <property type="entry name" value="Vaccinia Virus protein VP39"/>
    <property type="match status" value="1"/>
</dbReference>
<dbReference type="Proteomes" id="UP001590951">
    <property type="component" value="Unassembled WGS sequence"/>
</dbReference>
<sequence>MENIDPVELLKRQYLQLVNPEQLALPSKELLRLPDTQAQIFDSIFDESALKYSPPKRYKFRVLKRLVGALEEAIEDPEEDEVSDDISGCLAQYSAQPLPSASAAAQQKSYVTYTAPIASPEASQITTLEAPSLLASSGTTGFRTWEAALFLGAYLSSETGNHYVAGRRIFELGAGTGFLSILCAKLLGARYVLATDGSSEVVTDIKTNLDLNKLEEEGLIKTAVLEWGHTLISGPVDSRGEGLSYDLVIGADVTYDIKSMPALIATIRDFFELYANLKVLISATRRNEETIQHFLAACQTNGFEIQQLDVPMPKASEQIGFFHPTSTSIQIFLITNQGIGRDPFAS</sequence>
<dbReference type="InterPro" id="IPR029063">
    <property type="entry name" value="SAM-dependent_MTases_sf"/>
</dbReference>
<accession>A0ABR4BG12</accession>
<dbReference type="SUPFAM" id="SSF53335">
    <property type="entry name" value="S-adenosyl-L-methionine-dependent methyltransferases"/>
    <property type="match status" value="1"/>
</dbReference>
<dbReference type="InterPro" id="IPR019410">
    <property type="entry name" value="Methyltransf_16"/>
</dbReference>
<gene>
    <name evidence="1" type="ORF">ABVK25_003973</name>
</gene>
<comment type="caution">
    <text evidence="1">The sequence shown here is derived from an EMBL/GenBank/DDBJ whole genome shotgun (WGS) entry which is preliminary data.</text>
</comment>
<dbReference type="PANTHER" id="PTHR14614">
    <property type="entry name" value="HEPATOCELLULAR CARCINOMA-ASSOCIATED ANTIGEN"/>
    <property type="match status" value="1"/>
</dbReference>
<evidence type="ECO:0000313" key="1">
    <source>
        <dbReference type="EMBL" id="KAL2055729.1"/>
    </source>
</evidence>
<name>A0ABR4BG12_9LECA</name>
<dbReference type="Pfam" id="PF10294">
    <property type="entry name" value="Methyltransf_16"/>
    <property type="match status" value="1"/>
</dbReference>
<dbReference type="EMBL" id="JBHFEH010000010">
    <property type="protein sequence ID" value="KAL2055729.1"/>
    <property type="molecule type" value="Genomic_DNA"/>
</dbReference>
<keyword evidence="2" id="KW-1185">Reference proteome</keyword>
<protein>
    <submittedName>
        <fullName evidence="1">Uncharacterized protein</fullName>
    </submittedName>
</protein>
<evidence type="ECO:0000313" key="2">
    <source>
        <dbReference type="Proteomes" id="UP001590951"/>
    </source>
</evidence>